<evidence type="ECO:0000313" key="1">
    <source>
        <dbReference type="EnsemblPlants" id="PGSC0003DMT400093150"/>
    </source>
</evidence>
<evidence type="ECO:0000313" key="2">
    <source>
        <dbReference type="Proteomes" id="UP000011115"/>
    </source>
</evidence>
<organism evidence="1 2">
    <name type="scientific">Solanum tuberosum</name>
    <name type="common">Potato</name>
    <dbReference type="NCBI Taxonomy" id="4113"/>
    <lineage>
        <taxon>Eukaryota</taxon>
        <taxon>Viridiplantae</taxon>
        <taxon>Streptophyta</taxon>
        <taxon>Embryophyta</taxon>
        <taxon>Tracheophyta</taxon>
        <taxon>Spermatophyta</taxon>
        <taxon>Magnoliopsida</taxon>
        <taxon>eudicotyledons</taxon>
        <taxon>Gunneridae</taxon>
        <taxon>Pentapetalae</taxon>
        <taxon>asterids</taxon>
        <taxon>lamiids</taxon>
        <taxon>Solanales</taxon>
        <taxon>Solanaceae</taxon>
        <taxon>Solanoideae</taxon>
        <taxon>Solaneae</taxon>
        <taxon>Solanum</taxon>
    </lineage>
</organism>
<dbReference type="InParanoid" id="M1DRC6"/>
<dbReference type="Proteomes" id="UP000011115">
    <property type="component" value="Unassembled WGS sequence"/>
</dbReference>
<proteinExistence type="predicted"/>
<accession>M1DRC6</accession>
<keyword evidence="2" id="KW-1185">Reference proteome</keyword>
<name>M1DRC6_SOLTU</name>
<dbReference type="AlphaFoldDB" id="M1DRC6"/>
<dbReference type="PaxDb" id="4113-PGSC0003DMT400093150"/>
<dbReference type="EnsemblPlants" id="PGSC0003DMT400093150">
    <property type="protein sequence ID" value="PGSC0003DMT400093150"/>
    <property type="gene ID" value="PGSC0003DMG400042721"/>
</dbReference>
<dbReference type="Gramene" id="PGSC0003DMT400093150">
    <property type="protein sequence ID" value="PGSC0003DMT400093150"/>
    <property type="gene ID" value="PGSC0003DMG400042721"/>
</dbReference>
<reference evidence="2" key="1">
    <citation type="journal article" date="2011" name="Nature">
        <title>Genome sequence and analysis of the tuber crop potato.</title>
        <authorList>
            <consortium name="The Potato Genome Sequencing Consortium"/>
        </authorList>
    </citation>
    <scope>NUCLEOTIDE SEQUENCE [LARGE SCALE GENOMIC DNA]</scope>
    <source>
        <strain evidence="2">cv. DM1-3 516 R44</strain>
    </source>
</reference>
<sequence length="96" mass="10591">MGFNGSYFLDDHTQVPRISIQHAVDPDEHSRVSVVQKCAAKDHSAQLVGIADPLGDPPFGLVHLLSALAFNKFKFKNIGRWSTASRNRSATDAYHD</sequence>
<protein>
    <submittedName>
        <fullName evidence="1">Uncharacterized protein</fullName>
    </submittedName>
</protein>
<dbReference type="HOGENOM" id="CLU_2363764_0_0_1"/>
<reference evidence="1" key="2">
    <citation type="submission" date="2015-06" db="UniProtKB">
        <authorList>
            <consortium name="EnsemblPlants"/>
        </authorList>
    </citation>
    <scope>IDENTIFICATION</scope>
    <source>
        <strain evidence="1">DM1-3 516 R44</strain>
    </source>
</reference>